<keyword evidence="1" id="KW-0812">Transmembrane</keyword>
<name>A0A1N6LWJ4_BABMR</name>
<dbReference type="GeneID" id="24423294"/>
<keyword evidence="1" id="KW-1133">Transmembrane helix</keyword>
<reference evidence="2 3" key="3">
    <citation type="journal article" date="2016" name="Sci. Rep.">
        <title>Genome-wide diversity and gene expression profiling of Babesia microti isolates identify polymorphic genes that mediate host-pathogen interactions.</title>
        <authorList>
            <person name="Silva J.C."/>
            <person name="Cornillot E."/>
            <person name="McCracken C."/>
            <person name="Usmani-Brown S."/>
            <person name="Dwivedi A."/>
            <person name="Ifeonu O.O."/>
            <person name="Crabtree J."/>
            <person name="Gotia H.T."/>
            <person name="Virji A.Z."/>
            <person name="Reynes C."/>
            <person name="Colinge J."/>
            <person name="Kumar V."/>
            <person name="Lawres L."/>
            <person name="Pazzi J.E."/>
            <person name="Pablo J.V."/>
            <person name="Hung C."/>
            <person name="Brancato J."/>
            <person name="Kumari P."/>
            <person name="Orvis J."/>
            <person name="Tretina K."/>
            <person name="Chibucos M."/>
            <person name="Ott S."/>
            <person name="Sadzewicz L."/>
            <person name="Sengamalay N."/>
            <person name="Shetty A.C."/>
            <person name="Su Q."/>
            <person name="Tallon L."/>
            <person name="Fraser C.M."/>
            <person name="Frutos R."/>
            <person name="Molina D.M."/>
            <person name="Krause P.J."/>
            <person name="Ben Mamoun C."/>
        </authorList>
    </citation>
    <scope>NUCLEOTIDE SEQUENCE [LARGE SCALE GENOMIC DNA]</scope>
    <source>
        <strain evidence="2 3">RI</strain>
    </source>
</reference>
<keyword evidence="1" id="KW-0472">Membrane</keyword>
<protein>
    <recommendedName>
        <fullName evidence="4">L-type lectin-like domain-containing protein</fullName>
    </recommendedName>
</protein>
<gene>
    <name evidence="2" type="ORF">BMR1_01G01080</name>
</gene>
<sequence length="456" mass="52984">MEIDRAKFLLYFTTLSSIAFGYSYGNDIDCFILESLNKNFLDTWELYHDAKTYITNQALLSTSKSPRSLPILPAEPNAHGFVSNSTPISIGNGVIDITFELFDKKNFNKNVKYPELSQKELPNQGFGLWLDTFHYEDSHTNSGILIILNIDEPHNILSLYLKRFQTDEITEQLITGQYFLDKLFFNKKLRLNIIVKNKTIGVNIRGAGTTLYKTQSIEHQWPESEKMFYMGIHAENGEDTQFPICNSIFVTELKVEGANCELFKQLENLQTKPSDLVIASEDKKKIINEEFIGLNKRFGANSYESFGRLKQLFSEYEENIRHEYNETFFKQIMDLNRKLDYLVSITRLINAKSVDNDILHIESVVTESVEHMKDTFDVHHRNQNEKLIQIHEQLGKRSDKIIIETLQQLEGTKRDGFPYYTSKITVFLLVLLAGMVLTTLFAIYFKIWKMEKRHIL</sequence>
<dbReference type="RefSeq" id="XP_021337354.1">
    <property type="nucleotide sequence ID" value="XM_021482052.1"/>
</dbReference>
<dbReference type="KEGG" id="bmic:BMR1_01G01080"/>
<keyword evidence="3" id="KW-1185">Reference proteome</keyword>
<evidence type="ECO:0000313" key="2">
    <source>
        <dbReference type="EMBL" id="SIO73247.1"/>
    </source>
</evidence>
<evidence type="ECO:0000256" key="1">
    <source>
        <dbReference type="SAM" id="Phobius"/>
    </source>
</evidence>
<proteinExistence type="predicted"/>
<evidence type="ECO:0008006" key="4">
    <source>
        <dbReference type="Google" id="ProtNLM"/>
    </source>
</evidence>
<organism evidence="2 3">
    <name type="scientific">Babesia microti (strain RI)</name>
    <dbReference type="NCBI Taxonomy" id="1133968"/>
    <lineage>
        <taxon>Eukaryota</taxon>
        <taxon>Sar</taxon>
        <taxon>Alveolata</taxon>
        <taxon>Apicomplexa</taxon>
        <taxon>Aconoidasida</taxon>
        <taxon>Piroplasmida</taxon>
        <taxon>Babesiidae</taxon>
        <taxon>Babesia</taxon>
    </lineage>
</organism>
<dbReference type="VEuPathDB" id="PiroplasmaDB:BMR1_01G01080"/>
<evidence type="ECO:0000313" key="3">
    <source>
        <dbReference type="Proteomes" id="UP000002899"/>
    </source>
</evidence>
<accession>A0A1N6LWJ4</accession>
<dbReference type="AlphaFoldDB" id="A0A1N6LWJ4"/>
<dbReference type="Proteomes" id="UP000002899">
    <property type="component" value="Chromosome I"/>
</dbReference>
<dbReference type="EMBL" id="FO082871">
    <property type="protein sequence ID" value="SIO73247.1"/>
    <property type="molecule type" value="Genomic_DNA"/>
</dbReference>
<reference evidence="2 3" key="1">
    <citation type="journal article" date="2012" name="Nucleic Acids Res.">
        <title>Sequencing of the smallest Apicomplexan genome from the human pathogen Babesia microti.</title>
        <authorList>
            <person name="Cornillot E."/>
            <person name="Hadj-Kaddour K."/>
            <person name="Dassouli A."/>
            <person name="Noel B."/>
            <person name="Ranwez V."/>
            <person name="Vacherie B."/>
            <person name="Augagneur Y."/>
            <person name="Bres V."/>
            <person name="Duclos A."/>
            <person name="Randazzo S."/>
            <person name="Carcy B."/>
            <person name="Debierre-Grockiego F."/>
            <person name="Delbecq S."/>
            <person name="Moubri-Menage K."/>
            <person name="Shams-Eldin H."/>
            <person name="Usmani-Brown S."/>
            <person name="Bringaud F."/>
            <person name="Wincker P."/>
            <person name="Vivares C.P."/>
            <person name="Schwarz R.T."/>
            <person name="Schetters T.P."/>
            <person name="Krause P.J."/>
            <person name="Gorenflot A."/>
            <person name="Berry V."/>
            <person name="Barbe V."/>
            <person name="Ben Mamoun C."/>
        </authorList>
    </citation>
    <scope>NUCLEOTIDE SEQUENCE [LARGE SCALE GENOMIC DNA]</scope>
    <source>
        <strain evidence="2 3">RI</strain>
    </source>
</reference>
<feature type="transmembrane region" description="Helical" evidence="1">
    <location>
        <begin position="424"/>
        <end position="445"/>
    </location>
</feature>
<reference evidence="2 3" key="2">
    <citation type="journal article" date="2013" name="PLoS ONE">
        <title>Whole genome mapping and re-organization of the nuclear and mitochondrial genomes of Babesia microti isolates.</title>
        <authorList>
            <person name="Cornillot E."/>
            <person name="Dassouli A."/>
            <person name="Garg A."/>
            <person name="Pachikara N."/>
            <person name="Randazzo S."/>
            <person name="Depoix D."/>
            <person name="Carcy B."/>
            <person name="Delbecq S."/>
            <person name="Frutos R."/>
            <person name="Silva J.C."/>
            <person name="Sutton R."/>
            <person name="Krause P.J."/>
            <person name="Mamoun C.B."/>
        </authorList>
    </citation>
    <scope>NUCLEOTIDE SEQUENCE [LARGE SCALE GENOMIC DNA]</scope>
    <source>
        <strain evidence="2 3">RI</strain>
    </source>
</reference>